<dbReference type="STRING" id="443144.GM21_3356"/>
<protein>
    <submittedName>
        <fullName evidence="2">Uncharacterized protein</fullName>
    </submittedName>
</protein>
<sequence>MVGEVMDDKEAIRKLAEDLLTHLVHCGHLRHRGGGGPALQGGHLSDRSGLTR</sequence>
<dbReference type="EMBL" id="CP001661">
    <property type="protein sequence ID" value="ACT19381.1"/>
    <property type="molecule type" value="Genomic_DNA"/>
</dbReference>
<dbReference type="AlphaFoldDB" id="C6E4T5"/>
<evidence type="ECO:0000256" key="1">
    <source>
        <dbReference type="SAM" id="MobiDB-lite"/>
    </source>
</evidence>
<proteinExistence type="predicted"/>
<gene>
    <name evidence="2" type="ordered locus">GM21_3356</name>
</gene>
<name>C6E4T5_GEOSM</name>
<dbReference type="HOGENOM" id="CLU_3080311_0_0_7"/>
<dbReference type="KEGG" id="gem:GM21_3356"/>
<feature type="region of interest" description="Disordered" evidence="1">
    <location>
        <begin position="31"/>
        <end position="52"/>
    </location>
</feature>
<reference evidence="2" key="1">
    <citation type="submission" date="2009-07" db="EMBL/GenBank/DDBJ databases">
        <title>Complete sequence of Geobacter sp. M21.</title>
        <authorList>
            <consortium name="US DOE Joint Genome Institute"/>
            <person name="Lucas S."/>
            <person name="Copeland A."/>
            <person name="Lapidus A."/>
            <person name="Glavina del Rio T."/>
            <person name="Dalin E."/>
            <person name="Tice H."/>
            <person name="Bruce D."/>
            <person name="Goodwin L."/>
            <person name="Pitluck S."/>
            <person name="Saunders E."/>
            <person name="Brettin T."/>
            <person name="Detter J.C."/>
            <person name="Han C."/>
            <person name="Larimer F."/>
            <person name="Land M."/>
            <person name="Hauser L."/>
            <person name="Kyrpides N."/>
            <person name="Ovchinnikova G."/>
            <person name="Lovley D."/>
        </authorList>
    </citation>
    <scope>NUCLEOTIDE SEQUENCE [LARGE SCALE GENOMIC DNA]</scope>
    <source>
        <strain evidence="2">M21</strain>
    </source>
</reference>
<accession>C6E4T5</accession>
<evidence type="ECO:0000313" key="2">
    <source>
        <dbReference type="EMBL" id="ACT19381.1"/>
    </source>
</evidence>
<organism evidence="2">
    <name type="scientific">Geobacter sp. (strain M21)</name>
    <dbReference type="NCBI Taxonomy" id="443144"/>
    <lineage>
        <taxon>Bacteria</taxon>
        <taxon>Pseudomonadati</taxon>
        <taxon>Thermodesulfobacteriota</taxon>
        <taxon>Desulfuromonadia</taxon>
        <taxon>Geobacterales</taxon>
        <taxon>Geobacteraceae</taxon>
        <taxon>Geobacter</taxon>
    </lineage>
</organism>